<sequence length="174" mass="19061">MDEMKSPLFSIHPSELVSLPPGDSYKQASPLVLPIAEAPAGDGWIMALVPDRLDGTRPWVPATRCDGGWCDEDGYSVEPTGWVPLPDPQPAPTGWRPAEGVIRIIRASSADIPWLRYLVEVVGLDGKADDTREPDMARDIEDAERRAAWMAAQLRLPIIWADDANVIPCGGPRR</sequence>
<evidence type="ECO:0000313" key="2">
    <source>
        <dbReference type="Proteomes" id="UP000664914"/>
    </source>
</evidence>
<dbReference type="AlphaFoldDB" id="A0A975D353"/>
<evidence type="ECO:0000313" key="1">
    <source>
        <dbReference type="EMBL" id="QTH21966.1"/>
    </source>
</evidence>
<proteinExistence type="predicted"/>
<organism evidence="1 2">
    <name type="scientific">Rhizorhabdus wittichii</name>
    <dbReference type="NCBI Taxonomy" id="160791"/>
    <lineage>
        <taxon>Bacteria</taxon>
        <taxon>Pseudomonadati</taxon>
        <taxon>Pseudomonadota</taxon>
        <taxon>Alphaproteobacteria</taxon>
        <taxon>Sphingomonadales</taxon>
        <taxon>Sphingomonadaceae</taxon>
        <taxon>Rhizorhabdus</taxon>
    </lineage>
</organism>
<name>A0A975D353_9SPHN</name>
<accession>A0A975D353</accession>
<dbReference type="Proteomes" id="UP000664914">
    <property type="component" value="Chromosome"/>
</dbReference>
<dbReference type="RefSeq" id="WP_208632989.1">
    <property type="nucleotide sequence ID" value="NZ_CP059319.1"/>
</dbReference>
<gene>
    <name evidence="1" type="ORF">HRJ34_00030</name>
</gene>
<reference evidence="1" key="2">
    <citation type="submission" date="2021-04" db="EMBL/GenBank/DDBJ databases">
        <title>Isolation and genomic analysis of the ibuprofen-degrading bacterium Sphingomonas strain MPO218.</title>
        <authorList>
            <person name="Aulestia M."/>
            <person name="Flores A."/>
            <person name="Mangas E.L."/>
            <person name="Perez-Pulido A.J."/>
            <person name="Santero E."/>
            <person name="Camacho E.M."/>
        </authorList>
    </citation>
    <scope>NUCLEOTIDE SEQUENCE</scope>
    <source>
        <strain evidence="1">MPO218</strain>
    </source>
</reference>
<dbReference type="EMBL" id="CP059319">
    <property type="protein sequence ID" value="QTH21966.1"/>
    <property type="molecule type" value="Genomic_DNA"/>
</dbReference>
<reference evidence="1" key="1">
    <citation type="submission" date="2020-07" db="EMBL/GenBank/DDBJ databases">
        <authorList>
            <person name="Camacho E."/>
        </authorList>
    </citation>
    <scope>NUCLEOTIDE SEQUENCE</scope>
    <source>
        <strain evidence="1">MPO218</strain>
    </source>
</reference>
<protein>
    <submittedName>
        <fullName evidence="1">Uncharacterized protein</fullName>
    </submittedName>
</protein>